<evidence type="ECO:0000256" key="2">
    <source>
        <dbReference type="ARBA" id="ARBA00022475"/>
    </source>
</evidence>
<accession>A0A5B2WL68</accession>
<organism evidence="8 9">
    <name type="scientific">Solihabitans fulvus</name>
    <dbReference type="NCBI Taxonomy" id="1892852"/>
    <lineage>
        <taxon>Bacteria</taxon>
        <taxon>Bacillati</taxon>
        <taxon>Actinomycetota</taxon>
        <taxon>Actinomycetes</taxon>
        <taxon>Pseudonocardiales</taxon>
        <taxon>Pseudonocardiaceae</taxon>
        <taxon>Solihabitans</taxon>
    </lineage>
</organism>
<keyword evidence="9" id="KW-1185">Reference proteome</keyword>
<dbReference type="InterPro" id="IPR003838">
    <property type="entry name" value="ABC3_permease_C"/>
</dbReference>
<keyword evidence="3 6" id="KW-0812">Transmembrane</keyword>
<feature type="transmembrane region" description="Helical" evidence="6">
    <location>
        <begin position="827"/>
        <end position="855"/>
    </location>
</feature>
<reference evidence="8 9" key="2">
    <citation type="submission" date="2019-09" db="EMBL/GenBank/DDBJ databases">
        <authorList>
            <person name="Jin C."/>
        </authorList>
    </citation>
    <scope>NUCLEOTIDE SEQUENCE [LARGE SCALE GENOMIC DNA]</scope>
    <source>
        <strain evidence="8 9">AN110305</strain>
    </source>
</reference>
<evidence type="ECO:0000256" key="5">
    <source>
        <dbReference type="ARBA" id="ARBA00023136"/>
    </source>
</evidence>
<evidence type="ECO:0000313" key="8">
    <source>
        <dbReference type="EMBL" id="KAA2251219.1"/>
    </source>
</evidence>
<keyword evidence="4 6" id="KW-1133">Transmembrane helix</keyword>
<feature type="domain" description="ABC3 transporter permease C-terminal" evidence="7">
    <location>
        <begin position="737"/>
        <end position="854"/>
    </location>
</feature>
<keyword evidence="5 6" id="KW-0472">Membrane</keyword>
<dbReference type="EMBL" id="VUOB01000085">
    <property type="protein sequence ID" value="KAA2251219.1"/>
    <property type="molecule type" value="Genomic_DNA"/>
</dbReference>
<feature type="transmembrane region" description="Helical" evidence="6">
    <location>
        <begin position="788"/>
        <end position="807"/>
    </location>
</feature>
<reference evidence="8 9" key="1">
    <citation type="submission" date="2019-09" db="EMBL/GenBank/DDBJ databases">
        <title>Goodfellowia gen. nov., a new genus of the Pseudonocardineae related to Actinoalloteichus, containing Goodfellowia coeruleoviolacea gen. nov., comb. nov. gen. nov., comb. nov.</title>
        <authorList>
            <person name="Labeda D."/>
        </authorList>
    </citation>
    <scope>NUCLEOTIDE SEQUENCE [LARGE SCALE GENOMIC DNA]</scope>
    <source>
        <strain evidence="8 9">AN110305</strain>
    </source>
</reference>
<gene>
    <name evidence="8" type="ORF">F0L68_37995</name>
</gene>
<feature type="transmembrane region" description="Helical" evidence="6">
    <location>
        <begin position="727"/>
        <end position="754"/>
    </location>
</feature>
<sequence length="866" mass="90498">MSPINLPWQRSPRAALSNPVTIVVAVVIGLVVAFVASATALYVSATGSAAVQYENSQLCEGDTGLRIREATNQPPVQGEREQRIKAAAAADGADVIRHVRAGGAALLIGGGHTNVLLVAKDHGLDNVVPVEGSGVDGVWVPTDLAAVLGLHAGGTLTIATRSGSTTGPTTLPIAGVYRRVVEPAPPFWCSDEGYLVPHPEIGEAGAPPPLLVAPALFDTLRDKGLAPQPGRIQFATATLPVTVTEQRRWSAQVDAMRRDVGQVLAQDAPAMTNQAAVTLAAGESAQSTVLSSLLPLTGASLLAGLLAVFGLAGQWSQRRAAEIRLLWTRGARPVSLGGKAGLELGLPLLLGSALGWAAARLTVPLLAPAGQLDPWAGWVSAALAAGTWLLVLLVLVASAALRVRRQHESGRAGRLTPLLGKVLRRTPWELLAGGLAVLSWRRLSGGSLTVRPDSLLPTVDVFALAFPVLCIAVLLGLAARLAGWALRASHRRRGWRRPAALWALRRSAAQSRVTLALLAVAGLAIGVIVVGIGVADTQQNSIQDKGLVFAGANTVVRVANNVGDRPELPAPIRGRATRVLWDEPKLDDGRQGRILVVDPATYADGGGWQDRWNGLSLAELLGKLGPADRDGTVPVIQVGSYQPARFVAPELAKVRVVATVPVFAGMMRAEGMLVAAWDAVPANVRGEYNQQVWTMSDSASVLKALQDNGMRPGRILRAENTTGHLPFLLIGWVFRFFVVLGSALIAVAAVTLLVSVETRRRSTAVAHALLARMGLRTRALYASHAAELTMLAALALLVGLGGGWLAVRLAGPELDPYPNLHPGTIPASVLPVAFGAVGGAAVAVLLVAAHAVLAARRAPVKELLRG</sequence>
<protein>
    <recommendedName>
        <fullName evidence="7">ABC3 transporter permease C-terminal domain-containing protein</fullName>
    </recommendedName>
</protein>
<feature type="transmembrane region" description="Helical" evidence="6">
    <location>
        <begin position="336"/>
        <end position="358"/>
    </location>
</feature>
<dbReference type="GO" id="GO:0005886">
    <property type="term" value="C:plasma membrane"/>
    <property type="evidence" value="ECO:0007669"/>
    <property type="project" value="UniProtKB-SubCell"/>
</dbReference>
<proteinExistence type="predicted"/>
<name>A0A5B2WL68_9PSEU</name>
<feature type="transmembrane region" description="Helical" evidence="6">
    <location>
        <begin position="515"/>
        <end position="535"/>
    </location>
</feature>
<comment type="subcellular location">
    <subcellularLocation>
        <location evidence="1">Cell membrane</location>
        <topology evidence="1">Multi-pass membrane protein</topology>
    </subcellularLocation>
</comment>
<feature type="transmembrane region" description="Helical" evidence="6">
    <location>
        <begin position="461"/>
        <end position="486"/>
    </location>
</feature>
<feature type="transmembrane region" description="Helical" evidence="6">
    <location>
        <begin position="378"/>
        <end position="401"/>
    </location>
</feature>
<dbReference type="OrthoDB" id="3653743at2"/>
<evidence type="ECO:0000256" key="6">
    <source>
        <dbReference type="SAM" id="Phobius"/>
    </source>
</evidence>
<evidence type="ECO:0000259" key="7">
    <source>
        <dbReference type="Pfam" id="PF02687"/>
    </source>
</evidence>
<dbReference type="AlphaFoldDB" id="A0A5B2WL68"/>
<evidence type="ECO:0000256" key="4">
    <source>
        <dbReference type="ARBA" id="ARBA00022989"/>
    </source>
</evidence>
<keyword evidence="2" id="KW-1003">Cell membrane</keyword>
<feature type="transmembrane region" description="Helical" evidence="6">
    <location>
        <begin position="293"/>
        <end position="315"/>
    </location>
</feature>
<evidence type="ECO:0000256" key="1">
    <source>
        <dbReference type="ARBA" id="ARBA00004651"/>
    </source>
</evidence>
<evidence type="ECO:0000256" key="3">
    <source>
        <dbReference type="ARBA" id="ARBA00022692"/>
    </source>
</evidence>
<dbReference type="RefSeq" id="WP_149854758.1">
    <property type="nucleotide sequence ID" value="NZ_VUOB01000085.1"/>
</dbReference>
<dbReference type="Proteomes" id="UP000323454">
    <property type="component" value="Unassembled WGS sequence"/>
</dbReference>
<feature type="transmembrane region" description="Helical" evidence="6">
    <location>
        <begin position="20"/>
        <end position="43"/>
    </location>
</feature>
<dbReference type="Pfam" id="PF02687">
    <property type="entry name" value="FtsX"/>
    <property type="match status" value="1"/>
</dbReference>
<evidence type="ECO:0000313" key="9">
    <source>
        <dbReference type="Proteomes" id="UP000323454"/>
    </source>
</evidence>
<feature type="transmembrane region" description="Helical" evidence="6">
    <location>
        <begin position="422"/>
        <end position="441"/>
    </location>
</feature>
<comment type="caution">
    <text evidence="8">The sequence shown here is derived from an EMBL/GenBank/DDBJ whole genome shotgun (WGS) entry which is preliminary data.</text>
</comment>